<dbReference type="eggNOG" id="ENOG502QPQC">
    <property type="taxonomic scope" value="Eukaryota"/>
</dbReference>
<evidence type="ECO:0000313" key="4">
    <source>
        <dbReference type="EMBL" id="KGK36234.1"/>
    </source>
</evidence>
<feature type="compositionally biased region" description="Polar residues" evidence="1">
    <location>
        <begin position="1158"/>
        <end position="1182"/>
    </location>
</feature>
<comment type="caution">
    <text evidence="4">The sequence shown here is derived from an EMBL/GenBank/DDBJ whole genome shotgun (WGS) entry which is preliminary data.</text>
</comment>
<feature type="chain" id="PRO_5001959312" description="PA14 domain-containing protein" evidence="2">
    <location>
        <begin position="26"/>
        <end position="1305"/>
    </location>
</feature>
<dbReference type="PROSITE" id="PS51820">
    <property type="entry name" value="PA14"/>
    <property type="match status" value="1"/>
</dbReference>
<feature type="signal peptide" evidence="2">
    <location>
        <begin position="1"/>
        <end position="25"/>
    </location>
</feature>
<dbReference type="VEuPathDB" id="FungiDB:C5L36_0B07765"/>
<evidence type="ECO:0000256" key="2">
    <source>
        <dbReference type="SAM" id="SignalP"/>
    </source>
</evidence>
<dbReference type="Pfam" id="PF10528">
    <property type="entry name" value="GLEYA"/>
    <property type="match status" value="1"/>
</dbReference>
<accession>A0A099NW94</accession>
<dbReference type="EMBL" id="JQFK01000099">
    <property type="protein sequence ID" value="KGK36234.1"/>
    <property type="molecule type" value="Genomic_DNA"/>
</dbReference>
<feature type="region of interest" description="Disordered" evidence="1">
    <location>
        <begin position="1104"/>
        <end position="1219"/>
    </location>
</feature>
<dbReference type="InterPro" id="IPR037524">
    <property type="entry name" value="PA14/GLEYA"/>
</dbReference>
<evidence type="ECO:0000313" key="5">
    <source>
        <dbReference type="Proteomes" id="UP000029867"/>
    </source>
</evidence>
<dbReference type="VEuPathDB" id="FungiDB:C5L36_0B07770"/>
<dbReference type="InterPro" id="IPR018871">
    <property type="entry name" value="GLEYA_adhesin_domain"/>
</dbReference>
<reference evidence="5" key="1">
    <citation type="journal article" date="2014" name="Microb. Cell Fact.">
        <title>Exploiting Issatchenkia orientalis SD108 for succinic acid production.</title>
        <authorList>
            <person name="Xiao H."/>
            <person name="Shao Z."/>
            <person name="Jiang Y."/>
            <person name="Dole S."/>
            <person name="Zhao H."/>
        </authorList>
    </citation>
    <scope>NUCLEOTIDE SEQUENCE [LARGE SCALE GENOMIC DNA]</scope>
    <source>
        <strain evidence="5">SD108</strain>
    </source>
</reference>
<keyword evidence="2" id="KW-0732">Signal</keyword>
<gene>
    <name evidence="4" type="ORF">JL09_g4616</name>
</gene>
<sequence>MKTVLEMNLSAFTSLIVALSTIANAEVLTSIVGCNFQEISSSQGFNAVAFQYDTPMTTAFSKSAFYESEYKAGDTVGTATDITEINFSLPGGEQSLYGLNIRDTSNYALEYTGYFKAAKSGIYKFDMTKVDDGAMVFIGNSAYDCCQPGSIPFGKADEAAMFSYKEWNTPSSESISWVYLEAHSYYPIKIVYVNVISAGGIELLVTPPDSETVNVGEMVFQLVNDPQNVCEVQTFVTEYSSATTFIYSDVSPTTKFVPSTTVIDGYTTTVIEKQIYYSEAASTIVSYVFGNTAYTSTYRSTMVINTETIPVDVEVIGSPNYFISTIQGTGHKTITRTSNVVQTSNGETTTSSIIIIELPVLKTKTIQSDVQAAFTSTVESVKNVHGVAQTTSEVLLVIPSLVTYSSFIDGKKTSVETKTTVFTVDGKEETVTGCFVGIPRKHSRSYWDYGYTSYYTSTYLTTVTGKIQSTELIVENAPSVSYTTIVGVYDKETKITETQTTVRDGNTATFIAVTVVKPAKTVLSTGVLPTQYLTTNKSVYYVVVETNVPTVTSYCDSKRSMYTTYKTVVNGESTGWNYIVYIPLPTTQVSQWTETYSTAITSTLYYQNTKVTGFQVIEYVPNVLTSVSTWTGASTKVITEVGYSTNSLNVVNKSTMKVVYVPSLSDSTTTWNKPDTSTSIVTTTITGPDNFPITTTEKIVYVPSTSEVSSKPVKSKSTTSLLSSYSSSSLSSAPLISLSSFPSLSLSNSTRNISSTMLIFTTTTGYRYAKATNCSPTTSSTTVTKTGPNDVVTKSIDIVVKSIDSTCLNSSGFPRKSTIFTGSTLQTTNTITTEAFDCIPTTILTTTTITGSDLLVTKAVDIIIATTKTNCHKTNSKEFSKSSPTTSSFLSSSTAVLSTITSAVTNYYQASDCRFETSVSILSAVTGNDFTVTEIEELSIVTPMSTCGVYFTTEQGIGCSSTMYTTAIGTTNYEGQYVNATLVIFETPGAACFSLTPYQSQLTIKPSNSMIPATSDTLATTMTLGSSEKSSATLTNTELPSGDSLKSMVFVSTYTTTQTNISSEKMDVPSNINTTGSYSNPSDEVETDYSTVEITVPCTTIRSLVSSSTTSTTESASKASSIPLTTNVREKSSTSVLSSTVSFSNPGTSSNYDHKETSSNSYDSSLISESTTLLPSSHSMPNAPTKETAGVTHSAEQKYSTSDDVFPTPKKTGIPEHSLSSVYPTSSGVVRHPGQLNVTTSTVTATFSVTSTVEQKIHSSTNLGSSSVSATPTYWSESITYEGIAVAPELSIPLKFLLSFIVLFV</sequence>
<evidence type="ECO:0000259" key="3">
    <source>
        <dbReference type="PROSITE" id="PS51820"/>
    </source>
</evidence>
<feature type="compositionally biased region" description="Low complexity" evidence="1">
    <location>
        <begin position="1133"/>
        <end position="1144"/>
    </location>
</feature>
<organism evidence="4 5">
    <name type="scientific">Pichia kudriavzevii</name>
    <name type="common">Yeast</name>
    <name type="synonym">Issatchenkia orientalis</name>
    <dbReference type="NCBI Taxonomy" id="4909"/>
    <lineage>
        <taxon>Eukaryota</taxon>
        <taxon>Fungi</taxon>
        <taxon>Dikarya</taxon>
        <taxon>Ascomycota</taxon>
        <taxon>Saccharomycotina</taxon>
        <taxon>Pichiomycetes</taxon>
        <taxon>Pichiales</taxon>
        <taxon>Pichiaceae</taxon>
        <taxon>Pichia</taxon>
    </lineage>
</organism>
<feature type="domain" description="PA14" evidence="3">
    <location>
        <begin position="55"/>
        <end position="219"/>
    </location>
</feature>
<feature type="compositionally biased region" description="Polar residues" evidence="1">
    <location>
        <begin position="1070"/>
        <end position="1086"/>
    </location>
</feature>
<evidence type="ECO:0000256" key="1">
    <source>
        <dbReference type="SAM" id="MobiDB-lite"/>
    </source>
</evidence>
<protein>
    <recommendedName>
        <fullName evidence="3">PA14 domain-containing protein</fullName>
    </recommendedName>
</protein>
<name>A0A099NW94_PICKU</name>
<feature type="compositionally biased region" description="Low complexity" evidence="1">
    <location>
        <begin position="1104"/>
        <end position="1121"/>
    </location>
</feature>
<dbReference type="HOGENOM" id="CLU_261610_0_0_1"/>
<feature type="region of interest" description="Disordered" evidence="1">
    <location>
        <begin position="1066"/>
        <end position="1086"/>
    </location>
</feature>
<proteinExistence type="predicted"/>
<dbReference type="Proteomes" id="UP000029867">
    <property type="component" value="Unassembled WGS sequence"/>
</dbReference>
<dbReference type="Gene3D" id="2.60.120.1560">
    <property type="match status" value="1"/>
</dbReference>